<dbReference type="EC" id="2.7.7.101" evidence="12"/>
<dbReference type="PANTHER" id="PTHR30313">
    <property type="entry name" value="DNA PRIMASE"/>
    <property type="match status" value="1"/>
</dbReference>
<keyword evidence="10 12" id="KW-0238">DNA-binding</keyword>
<dbReference type="GO" id="GO:0006269">
    <property type="term" value="P:DNA replication, synthesis of primer"/>
    <property type="evidence" value="ECO:0007669"/>
    <property type="project" value="UniProtKB-UniRule"/>
</dbReference>
<feature type="region of interest" description="Disordered" evidence="14">
    <location>
        <begin position="425"/>
        <end position="462"/>
    </location>
</feature>
<dbReference type="CDD" id="cd03364">
    <property type="entry name" value="TOPRIM_DnaG_primases"/>
    <property type="match status" value="1"/>
</dbReference>
<dbReference type="SUPFAM" id="SSF56731">
    <property type="entry name" value="DNA primase core"/>
    <property type="match status" value="1"/>
</dbReference>
<evidence type="ECO:0000313" key="16">
    <source>
        <dbReference type="EMBL" id="CUH62113.1"/>
    </source>
</evidence>
<dbReference type="GO" id="GO:0003899">
    <property type="term" value="F:DNA-directed RNA polymerase activity"/>
    <property type="evidence" value="ECO:0007669"/>
    <property type="project" value="UniProtKB-UniRule"/>
</dbReference>
<keyword evidence="11 12" id="KW-0804">Transcription</keyword>
<dbReference type="Pfam" id="PF08275">
    <property type="entry name" value="DNAG_N"/>
    <property type="match status" value="1"/>
</dbReference>
<dbReference type="GO" id="GO:0005737">
    <property type="term" value="C:cytoplasm"/>
    <property type="evidence" value="ECO:0007669"/>
    <property type="project" value="TreeGrafter"/>
</dbReference>
<keyword evidence="8 12" id="KW-0862">Zinc</keyword>
<keyword evidence="5 12" id="KW-0235">DNA replication</keyword>
<dbReference type="HAMAP" id="MF_00974">
    <property type="entry name" value="DNA_primase_DnaG"/>
    <property type="match status" value="1"/>
</dbReference>
<dbReference type="SMART" id="SM00493">
    <property type="entry name" value="TOPRIM"/>
    <property type="match status" value="1"/>
</dbReference>
<keyword evidence="2 12" id="KW-0639">Primosome</keyword>
<name>A0A0P1F370_9RHOB</name>
<dbReference type="Pfam" id="PF13662">
    <property type="entry name" value="Toprim_4"/>
    <property type="match status" value="1"/>
</dbReference>
<proteinExistence type="inferred from homology"/>
<dbReference type="eggNOG" id="COG0358">
    <property type="taxonomic scope" value="Bacteria"/>
</dbReference>
<dbReference type="AlphaFoldDB" id="A0A0P1F370"/>
<dbReference type="Gene3D" id="3.90.980.10">
    <property type="entry name" value="DNA primase, catalytic core, N-terminal domain"/>
    <property type="match status" value="1"/>
</dbReference>
<evidence type="ECO:0000256" key="3">
    <source>
        <dbReference type="ARBA" id="ARBA00022679"/>
    </source>
</evidence>
<evidence type="ECO:0000256" key="5">
    <source>
        <dbReference type="ARBA" id="ARBA00022705"/>
    </source>
</evidence>
<dbReference type="InterPro" id="IPR013264">
    <property type="entry name" value="DNAG_N"/>
</dbReference>
<keyword evidence="3 12" id="KW-0808">Transferase</keyword>
<comment type="domain">
    <text evidence="12">Contains an N-terminal zinc-binding domain, a central core domain that contains the primase activity, and a C-terminal DnaB-binding domain.</text>
</comment>
<keyword evidence="4 12" id="KW-0548">Nucleotidyltransferase</keyword>
<dbReference type="InterPro" id="IPR030846">
    <property type="entry name" value="DnaG_bac"/>
</dbReference>
<dbReference type="GO" id="GO:1990077">
    <property type="term" value="C:primosome complex"/>
    <property type="evidence" value="ECO:0007669"/>
    <property type="project" value="UniProtKB-KW"/>
</dbReference>
<evidence type="ECO:0000256" key="6">
    <source>
        <dbReference type="ARBA" id="ARBA00022723"/>
    </source>
</evidence>
<reference evidence="16 17" key="1">
    <citation type="submission" date="2015-09" db="EMBL/GenBank/DDBJ databases">
        <authorList>
            <consortium name="Swine Surveillance"/>
        </authorList>
    </citation>
    <scope>NUCLEOTIDE SEQUENCE [LARGE SCALE GENOMIC DNA]</scope>
    <source>
        <strain evidence="16 17">CECT 5294</strain>
    </source>
</reference>
<dbReference type="InterPro" id="IPR019475">
    <property type="entry name" value="DNA_primase_DnaB-bd"/>
</dbReference>
<dbReference type="STRING" id="266809.PM03_02500"/>
<sequence length="669" mass="73402">MSLPPGFLDELRTRLSLADVVGRKVMWDTRKSNQGKGDWWAPCPFHQEKSASFHVDDQKGYYYCFGCQAKGDMISFVRESENVSFMEAVEILAGEAGLPMPARDPKAQEKSDRATQLAEVMDLAARWFRLQLNTGVAADARAYLSRRGLDAATIERFEIGFAPNGRDGLQTALKGKGVPQELIEAAGLAKTPDDGRSPYDTFRDRIQFPIRDPRGRCVAFGGRAMAADARAKYLNSPETELFKKSYTLYNHGPARTAAGKGQPLVVAEGYMDVIALSQAGFEATVAALGTAVTQEHLRMLWRFEDEPVFAMDGDKAGVRAAYKVIDLALPILEAGKSVRFALMPEGRDPDDVLRAEGPEAMKTLLGGALPMVQLLWRRETQGKNIDSPERRAKLDKDLRTVLRSIQDPSIRAHYGDEIARLREELFGPRPSRGGQRNEGGSFGGGQRRGGQGGGGGRGNFARWQEPQAPVASTKSSALAQSSTHETSEILLEGVVLTALAAHPALIDSHAEALEQMKWVGPGHEVLANALLWWTKEATDNPDAYFMATGTAQTLETLRASRHIQLSPALRQKAQPSDAAPCIMDALTKLEARRGHRQELSEALEDLRAKAEPSPADEALTWRLNEANQTRALADRAVLPNTGVDAEDSASMSNYLQNLLDTKVWEKKKR</sequence>
<feature type="zinc finger region" description="CHC2-type" evidence="12 13">
    <location>
        <begin position="43"/>
        <end position="67"/>
    </location>
</feature>
<dbReference type="PROSITE" id="PS50880">
    <property type="entry name" value="TOPRIM"/>
    <property type="match status" value="1"/>
</dbReference>
<dbReference type="Gene3D" id="3.90.580.10">
    <property type="entry name" value="Zinc finger, CHC2-type domain"/>
    <property type="match status" value="1"/>
</dbReference>
<evidence type="ECO:0000256" key="13">
    <source>
        <dbReference type="PIRSR" id="PIRSR002811-1"/>
    </source>
</evidence>
<dbReference type="FunFam" id="3.40.1360.10:FF:000002">
    <property type="entry name" value="DNA primase"/>
    <property type="match status" value="1"/>
</dbReference>
<dbReference type="SMART" id="SM00400">
    <property type="entry name" value="ZnF_CHCC"/>
    <property type="match status" value="1"/>
</dbReference>
<comment type="similarity">
    <text evidence="12">Belongs to the DnaG primase family.</text>
</comment>
<dbReference type="InterPro" id="IPR006171">
    <property type="entry name" value="TOPRIM_dom"/>
</dbReference>
<keyword evidence="1 12" id="KW-0240">DNA-directed RNA polymerase</keyword>
<keyword evidence="7 12" id="KW-0863">Zinc-finger</keyword>
<dbReference type="InterPro" id="IPR037068">
    <property type="entry name" value="DNA_primase_core_N_sf"/>
</dbReference>
<dbReference type="NCBIfam" id="TIGR01391">
    <property type="entry name" value="dnaG"/>
    <property type="match status" value="1"/>
</dbReference>
<evidence type="ECO:0000256" key="8">
    <source>
        <dbReference type="ARBA" id="ARBA00022833"/>
    </source>
</evidence>
<evidence type="ECO:0000256" key="10">
    <source>
        <dbReference type="ARBA" id="ARBA00023125"/>
    </source>
</evidence>
<dbReference type="InterPro" id="IPR050219">
    <property type="entry name" value="DnaG_primase"/>
</dbReference>
<dbReference type="Pfam" id="PF01807">
    <property type="entry name" value="Zn_ribbon_DnaG"/>
    <property type="match status" value="1"/>
</dbReference>
<dbReference type="Proteomes" id="UP000051298">
    <property type="component" value="Unassembled WGS sequence"/>
</dbReference>
<protein>
    <recommendedName>
        <fullName evidence="12">DNA primase</fullName>
        <ecNumber evidence="12">2.7.7.101</ecNumber>
    </recommendedName>
</protein>
<organism evidence="16 17">
    <name type="scientific">Thalassobacter stenotrophicus</name>
    <dbReference type="NCBI Taxonomy" id="266809"/>
    <lineage>
        <taxon>Bacteria</taxon>
        <taxon>Pseudomonadati</taxon>
        <taxon>Pseudomonadota</taxon>
        <taxon>Alphaproteobacteria</taxon>
        <taxon>Rhodobacterales</taxon>
        <taxon>Roseobacteraceae</taxon>
        <taxon>Thalassobacter</taxon>
    </lineage>
</organism>
<dbReference type="GO" id="GO:0008270">
    <property type="term" value="F:zinc ion binding"/>
    <property type="evidence" value="ECO:0007669"/>
    <property type="project" value="UniProtKB-UniRule"/>
</dbReference>
<evidence type="ECO:0000256" key="14">
    <source>
        <dbReference type="SAM" id="MobiDB-lite"/>
    </source>
</evidence>
<comment type="catalytic activity">
    <reaction evidence="12">
        <text>ssDNA + n NTP = ssDNA/pppN(pN)n-1 hybrid + (n-1) diphosphate.</text>
        <dbReference type="EC" id="2.7.7.101"/>
    </reaction>
</comment>
<dbReference type="FunFam" id="3.90.980.10:FF:000001">
    <property type="entry name" value="DNA primase"/>
    <property type="match status" value="1"/>
</dbReference>
<dbReference type="InterPro" id="IPR002694">
    <property type="entry name" value="Znf_CHC2"/>
</dbReference>
<comment type="function">
    <text evidence="12">RNA polymerase that catalyzes the synthesis of short RNA molecules used as primers for DNA polymerase during DNA replication.</text>
</comment>
<evidence type="ECO:0000256" key="7">
    <source>
        <dbReference type="ARBA" id="ARBA00022771"/>
    </source>
</evidence>
<keyword evidence="9" id="KW-0460">Magnesium</keyword>
<evidence type="ECO:0000256" key="4">
    <source>
        <dbReference type="ARBA" id="ARBA00022695"/>
    </source>
</evidence>
<evidence type="ECO:0000256" key="2">
    <source>
        <dbReference type="ARBA" id="ARBA00022515"/>
    </source>
</evidence>
<evidence type="ECO:0000256" key="9">
    <source>
        <dbReference type="ARBA" id="ARBA00022842"/>
    </source>
</evidence>
<dbReference type="Gene3D" id="3.40.1360.10">
    <property type="match status" value="1"/>
</dbReference>
<evidence type="ECO:0000256" key="1">
    <source>
        <dbReference type="ARBA" id="ARBA00022478"/>
    </source>
</evidence>
<dbReference type="InterPro" id="IPR034151">
    <property type="entry name" value="TOPRIM_DnaG_bac"/>
</dbReference>
<feature type="domain" description="Toprim" evidence="15">
    <location>
        <begin position="262"/>
        <end position="344"/>
    </location>
</feature>
<comment type="subunit">
    <text evidence="12">Monomer. Interacts with DnaB.</text>
</comment>
<feature type="compositionally biased region" description="Gly residues" evidence="14">
    <location>
        <begin position="436"/>
        <end position="458"/>
    </location>
</feature>
<dbReference type="GO" id="GO:0003677">
    <property type="term" value="F:DNA binding"/>
    <property type="evidence" value="ECO:0007669"/>
    <property type="project" value="UniProtKB-KW"/>
</dbReference>
<dbReference type="RefSeq" id="WP_058124631.1">
    <property type="nucleotide sequence ID" value="NZ_CYRX01000033.1"/>
</dbReference>
<accession>A0A0P1F370</accession>
<dbReference type="EMBL" id="CYRX01000033">
    <property type="protein sequence ID" value="CUH62113.1"/>
    <property type="molecule type" value="Genomic_DNA"/>
</dbReference>
<evidence type="ECO:0000256" key="11">
    <source>
        <dbReference type="ARBA" id="ARBA00023163"/>
    </source>
</evidence>
<dbReference type="InterPro" id="IPR036977">
    <property type="entry name" value="DNA_primase_Znf_CHC2"/>
</dbReference>
<dbReference type="PANTHER" id="PTHR30313:SF2">
    <property type="entry name" value="DNA PRIMASE"/>
    <property type="match status" value="1"/>
</dbReference>
<dbReference type="InterPro" id="IPR006295">
    <property type="entry name" value="DNA_primase_DnaG"/>
</dbReference>
<evidence type="ECO:0000259" key="15">
    <source>
        <dbReference type="PROSITE" id="PS50880"/>
    </source>
</evidence>
<evidence type="ECO:0000313" key="17">
    <source>
        <dbReference type="Proteomes" id="UP000051298"/>
    </source>
</evidence>
<evidence type="ECO:0000256" key="12">
    <source>
        <dbReference type="HAMAP-Rule" id="MF_00974"/>
    </source>
</evidence>
<dbReference type="Pfam" id="PF10410">
    <property type="entry name" value="DnaB_bind"/>
    <property type="match status" value="1"/>
</dbReference>
<gene>
    <name evidence="12 16" type="primary">dnaG</name>
    <name evidence="16" type="ORF">THS5294_03427</name>
</gene>
<comment type="cofactor">
    <cofactor evidence="12 13">
        <name>Zn(2+)</name>
        <dbReference type="ChEBI" id="CHEBI:29105"/>
    </cofactor>
    <text evidence="12 13">Binds 1 zinc ion per monomer.</text>
</comment>
<dbReference type="GO" id="GO:0000428">
    <property type="term" value="C:DNA-directed RNA polymerase complex"/>
    <property type="evidence" value="ECO:0007669"/>
    <property type="project" value="UniProtKB-KW"/>
</dbReference>
<keyword evidence="6 12" id="KW-0479">Metal-binding</keyword>
<dbReference type="SUPFAM" id="SSF57783">
    <property type="entry name" value="Zinc beta-ribbon"/>
    <property type="match status" value="1"/>
</dbReference>